<protein>
    <submittedName>
        <fullName evidence="1">Uncharacterized protein</fullName>
    </submittedName>
</protein>
<keyword evidence="2" id="KW-1185">Reference proteome</keyword>
<organism evidence="1 2">
    <name type="scientific">Trichonephila clavipes</name>
    <name type="common">Golden silk orbweaver</name>
    <name type="synonym">Nephila clavipes</name>
    <dbReference type="NCBI Taxonomy" id="2585209"/>
    <lineage>
        <taxon>Eukaryota</taxon>
        <taxon>Metazoa</taxon>
        <taxon>Ecdysozoa</taxon>
        <taxon>Arthropoda</taxon>
        <taxon>Chelicerata</taxon>
        <taxon>Arachnida</taxon>
        <taxon>Araneae</taxon>
        <taxon>Araneomorphae</taxon>
        <taxon>Entelegynae</taxon>
        <taxon>Araneoidea</taxon>
        <taxon>Nephilidae</taxon>
        <taxon>Trichonephila</taxon>
    </lineage>
</organism>
<name>A0A8X6WK48_TRICX</name>
<proteinExistence type="predicted"/>
<dbReference type="Proteomes" id="UP000887159">
    <property type="component" value="Unassembled WGS sequence"/>
</dbReference>
<evidence type="ECO:0000313" key="1">
    <source>
        <dbReference type="EMBL" id="GFY35982.1"/>
    </source>
</evidence>
<dbReference type="EMBL" id="BMAU01021435">
    <property type="protein sequence ID" value="GFY35982.1"/>
    <property type="molecule type" value="Genomic_DNA"/>
</dbReference>
<comment type="caution">
    <text evidence="1">The sequence shown here is derived from an EMBL/GenBank/DDBJ whole genome shotgun (WGS) entry which is preliminary data.</text>
</comment>
<reference evidence="1" key="1">
    <citation type="submission" date="2020-08" db="EMBL/GenBank/DDBJ databases">
        <title>Multicomponent nature underlies the extraordinary mechanical properties of spider dragline silk.</title>
        <authorList>
            <person name="Kono N."/>
            <person name="Nakamura H."/>
            <person name="Mori M."/>
            <person name="Yoshida Y."/>
            <person name="Ohtoshi R."/>
            <person name="Malay A.D."/>
            <person name="Moran D.A.P."/>
            <person name="Tomita M."/>
            <person name="Numata K."/>
            <person name="Arakawa K."/>
        </authorList>
    </citation>
    <scope>NUCLEOTIDE SEQUENCE</scope>
</reference>
<accession>A0A8X6WK48</accession>
<dbReference type="AlphaFoldDB" id="A0A8X6WK48"/>
<sequence length="74" mass="8198">MSGDSFLSKFVPEKSLGVSKKHQKARSMQRRSLFGQLVGLFISMNAAMGWDPLENDLSSTAKKNQTELKCCKCA</sequence>
<evidence type="ECO:0000313" key="2">
    <source>
        <dbReference type="Proteomes" id="UP000887159"/>
    </source>
</evidence>
<gene>
    <name evidence="1" type="ORF">TNCV_4843541</name>
</gene>